<dbReference type="Proteomes" id="UP000814176">
    <property type="component" value="Unassembled WGS sequence"/>
</dbReference>
<keyword evidence="4 6" id="KW-0175">Coiled coil</keyword>
<gene>
    <name evidence="9" type="ORF">C8Q71DRAFT_732061</name>
</gene>
<sequence>MDIDKMFKMPKLPGGSNKRRMPEAPTPEMLKKMRVDSEGTAAPAPQNGTSDKGKSRATVEDVDEHEERMEPDFAPGGDADYFAEEDEEGRFYGGGLTQEQKDILNIFDQAGGEEAREDLEELSLPGIRRLLKRFEAAANKNQDQRSKYPDDPTKFIDSEADLDAAIKALLPLAQAPLLAYPELVKSGALARLVGLLSHENADIALDVLEVIHELTDEEVGNEIEEGEEGEGTREEALKMLIKGLMENAIFELLVDNLGRLNEAEEADRQGVFQTLGIFENIIGSNADFAPQLVAETSILKWLLDRIQSKANNENGGYAAEIMSILLQNNRTSRLEFGKQDGVETVLKVLSQYRKRDPVDADETEFMDNVFDTLCSALAEPEIKKFFLDSEGVDLMVLLMKEKMQAKSRSIKVLDYAMSGSAGTATCEVFVEALGLKTLFSAFMGKAQKKKNPAAAPASGDASHTLGIVSSLLSNLPSESPARIRLLTKFVENNYEKAEKLLEIRDAAQTRLKSVEKEIEAEKEELIAEGEEIGPEEEALWYLRRLDGGLFTLQTVDYILAWIVMEDDGIRTHVQQMLSRRNRSLKDIIGTLQIYHDNVDEEDVNAQDDGSPSRKEILRNLIAFLEAC</sequence>
<feature type="domain" description="Beta-catenin-like protein 1 N-terminal" evidence="8">
    <location>
        <begin position="96"/>
        <end position="208"/>
    </location>
</feature>
<name>A0ABQ8KYH8_9APHY</name>
<dbReference type="Pfam" id="PF08216">
    <property type="entry name" value="CTNNBL"/>
    <property type="match status" value="1"/>
</dbReference>
<dbReference type="SMART" id="SM01156">
    <property type="entry name" value="DUF1716"/>
    <property type="match status" value="1"/>
</dbReference>
<reference evidence="9 10" key="1">
    <citation type="journal article" date="2021" name="Environ. Microbiol.">
        <title>Gene family expansions and transcriptome signatures uncover fungal adaptations to wood decay.</title>
        <authorList>
            <person name="Hage H."/>
            <person name="Miyauchi S."/>
            <person name="Viragh M."/>
            <person name="Drula E."/>
            <person name="Min B."/>
            <person name="Chaduli D."/>
            <person name="Navarro D."/>
            <person name="Favel A."/>
            <person name="Norest M."/>
            <person name="Lesage-Meessen L."/>
            <person name="Balint B."/>
            <person name="Merenyi Z."/>
            <person name="de Eugenio L."/>
            <person name="Morin E."/>
            <person name="Martinez A.T."/>
            <person name="Baldrian P."/>
            <person name="Stursova M."/>
            <person name="Martinez M.J."/>
            <person name="Novotny C."/>
            <person name="Magnuson J.K."/>
            <person name="Spatafora J.W."/>
            <person name="Maurice S."/>
            <person name="Pangilinan J."/>
            <person name="Andreopoulos W."/>
            <person name="LaButti K."/>
            <person name="Hundley H."/>
            <person name="Na H."/>
            <person name="Kuo A."/>
            <person name="Barry K."/>
            <person name="Lipzen A."/>
            <person name="Henrissat B."/>
            <person name="Riley R."/>
            <person name="Ahrendt S."/>
            <person name="Nagy L.G."/>
            <person name="Grigoriev I.V."/>
            <person name="Martin F."/>
            <person name="Rosso M.N."/>
        </authorList>
    </citation>
    <scope>NUCLEOTIDE SEQUENCE [LARGE SCALE GENOMIC DNA]</scope>
    <source>
        <strain evidence="9 10">CIRM-BRFM 1785</strain>
    </source>
</reference>
<evidence type="ECO:0000256" key="2">
    <source>
        <dbReference type="ARBA" id="ARBA00022553"/>
    </source>
</evidence>
<evidence type="ECO:0000313" key="10">
    <source>
        <dbReference type="Proteomes" id="UP000814176"/>
    </source>
</evidence>
<organism evidence="9 10">
    <name type="scientific">Rhodofomes roseus</name>
    <dbReference type="NCBI Taxonomy" id="34475"/>
    <lineage>
        <taxon>Eukaryota</taxon>
        <taxon>Fungi</taxon>
        <taxon>Dikarya</taxon>
        <taxon>Basidiomycota</taxon>
        <taxon>Agaricomycotina</taxon>
        <taxon>Agaricomycetes</taxon>
        <taxon>Polyporales</taxon>
        <taxon>Rhodofomes</taxon>
    </lineage>
</organism>
<dbReference type="InterPro" id="IPR013180">
    <property type="entry name" value="CTNNBL1_N"/>
</dbReference>
<evidence type="ECO:0000313" key="9">
    <source>
        <dbReference type="EMBL" id="KAH9844301.1"/>
    </source>
</evidence>
<feature type="region of interest" description="Disordered" evidence="7">
    <location>
        <begin position="1"/>
        <end position="78"/>
    </location>
</feature>
<dbReference type="GeneID" id="72002965"/>
<dbReference type="EMBL" id="JADCUA010000001">
    <property type="protein sequence ID" value="KAH9844301.1"/>
    <property type="molecule type" value="Genomic_DNA"/>
</dbReference>
<proteinExistence type="predicted"/>
<dbReference type="PANTHER" id="PTHR14978:SF0">
    <property type="entry name" value="BETA-CATENIN-LIKE PROTEIN 1"/>
    <property type="match status" value="1"/>
</dbReference>
<protein>
    <submittedName>
        <fullName evidence="9">Catenin-beta-like protein</fullName>
    </submittedName>
</protein>
<evidence type="ECO:0000256" key="4">
    <source>
        <dbReference type="ARBA" id="ARBA00023054"/>
    </source>
</evidence>
<evidence type="ECO:0000259" key="8">
    <source>
        <dbReference type="SMART" id="SM01156"/>
    </source>
</evidence>
<keyword evidence="3" id="KW-0677">Repeat</keyword>
<feature type="compositionally biased region" description="Basic and acidic residues" evidence="7">
    <location>
        <begin position="51"/>
        <end position="71"/>
    </location>
</feature>
<keyword evidence="5" id="KW-0539">Nucleus</keyword>
<dbReference type="InterPro" id="IPR039678">
    <property type="entry name" value="CTNNBL1"/>
</dbReference>
<keyword evidence="2" id="KW-0597">Phosphoprotein</keyword>
<comment type="subcellular location">
    <subcellularLocation>
        <location evidence="1">Nucleus</location>
    </subcellularLocation>
</comment>
<dbReference type="InterPro" id="IPR011989">
    <property type="entry name" value="ARM-like"/>
</dbReference>
<evidence type="ECO:0000256" key="6">
    <source>
        <dbReference type="SAM" id="Coils"/>
    </source>
</evidence>
<dbReference type="Gene3D" id="1.25.10.10">
    <property type="entry name" value="Leucine-rich Repeat Variant"/>
    <property type="match status" value="1"/>
</dbReference>
<accession>A0ABQ8KYH8</accession>
<comment type="caution">
    <text evidence="9">The sequence shown here is derived from an EMBL/GenBank/DDBJ whole genome shotgun (WGS) entry which is preliminary data.</text>
</comment>
<dbReference type="SUPFAM" id="SSF48371">
    <property type="entry name" value="ARM repeat"/>
    <property type="match status" value="1"/>
</dbReference>
<evidence type="ECO:0000256" key="3">
    <source>
        <dbReference type="ARBA" id="ARBA00022737"/>
    </source>
</evidence>
<evidence type="ECO:0000256" key="5">
    <source>
        <dbReference type="ARBA" id="ARBA00023242"/>
    </source>
</evidence>
<dbReference type="PANTHER" id="PTHR14978">
    <property type="entry name" value="BETA-CATENIN-LIKE PROTEIN 1 NUCLEAR ASSOCIATED PROTEIN"/>
    <property type="match status" value="1"/>
</dbReference>
<evidence type="ECO:0000256" key="7">
    <source>
        <dbReference type="SAM" id="MobiDB-lite"/>
    </source>
</evidence>
<dbReference type="InterPro" id="IPR016024">
    <property type="entry name" value="ARM-type_fold"/>
</dbReference>
<evidence type="ECO:0000256" key="1">
    <source>
        <dbReference type="ARBA" id="ARBA00004123"/>
    </source>
</evidence>
<keyword evidence="10" id="KW-1185">Reference proteome</keyword>
<feature type="coiled-coil region" evidence="6">
    <location>
        <begin position="497"/>
        <end position="531"/>
    </location>
</feature>
<dbReference type="RefSeq" id="XP_047785111.1">
    <property type="nucleotide sequence ID" value="XM_047922233.1"/>
</dbReference>